<dbReference type="SMART" id="SM00086">
    <property type="entry name" value="PAC"/>
    <property type="match status" value="2"/>
</dbReference>
<feature type="domain" description="PAC" evidence="2">
    <location>
        <begin position="383"/>
        <end position="435"/>
    </location>
</feature>
<dbReference type="Gene3D" id="3.30.450.40">
    <property type="match status" value="1"/>
</dbReference>
<feature type="domain" description="GGDEF" evidence="4">
    <location>
        <begin position="467"/>
        <end position="602"/>
    </location>
</feature>
<evidence type="ECO:0000259" key="3">
    <source>
        <dbReference type="PROSITE" id="PS50883"/>
    </source>
</evidence>
<dbReference type="SMART" id="SM00267">
    <property type="entry name" value="GGDEF"/>
    <property type="match status" value="1"/>
</dbReference>
<dbReference type="InterPro" id="IPR035965">
    <property type="entry name" value="PAS-like_dom_sf"/>
</dbReference>
<dbReference type="NCBIfam" id="TIGR00254">
    <property type="entry name" value="GGDEF"/>
    <property type="match status" value="1"/>
</dbReference>
<dbReference type="NCBIfam" id="TIGR00229">
    <property type="entry name" value="sensory_box"/>
    <property type="match status" value="2"/>
</dbReference>
<dbReference type="Gene3D" id="3.30.450.20">
    <property type="entry name" value="PAS domain"/>
    <property type="match status" value="2"/>
</dbReference>
<dbReference type="CDD" id="cd01949">
    <property type="entry name" value="GGDEF"/>
    <property type="match status" value="1"/>
</dbReference>
<dbReference type="InterPro" id="IPR003018">
    <property type="entry name" value="GAF"/>
</dbReference>
<dbReference type="InterPro" id="IPR043128">
    <property type="entry name" value="Rev_trsase/Diguanyl_cyclase"/>
</dbReference>
<dbReference type="InterPro" id="IPR035919">
    <property type="entry name" value="EAL_sf"/>
</dbReference>
<dbReference type="KEGG" id="lfc:LFE_2317"/>
<dbReference type="eggNOG" id="COG5001">
    <property type="taxonomic scope" value="Bacteria"/>
</dbReference>
<dbReference type="InterPro" id="IPR029787">
    <property type="entry name" value="Nucleotide_cyclase"/>
</dbReference>
<accession>I0IRU0</accession>
<dbReference type="Proteomes" id="UP000007382">
    <property type="component" value="Chromosome"/>
</dbReference>
<dbReference type="RefSeq" id="WP_014450472.1">
    <property type="nucleotide sequence ID" value="NC_017094.1"/>
</dbReference>
<dbReference type="Gene3D" id="3.20.20.450">
    <property type="entry name" value="EAL domain"/>
    <property type="match status" value="1"/>
</dbReference>
<evidence type="ECO:0000259" key="2">
    <source>
        <dbReference type="PROSITE" id="PS50113"/>
    </source>
</evidence>
<dbReference type="Pfam" id="PF13185">
    <property type="entry name" value="GAF_2"/>
    <property type="match status" value="1"/>
</dbReference>
<sequence>MIGDESGLRGFLEEAPDAFFLHDLEGRILDVNRRACESLGYSRSELLSLTVFDLDVGMGIPTARDRWKALRQGKTFLVSGIHRRKDRTTFPVEVHLGLHIKDGAPVVMALARDVSQRVKTEESLKRQIRINRALSEVNQAIIRMEDETKLFPMVCEVAVRFGGMSLAYIAENNPETNRLEIRANYGTGADYLDGIALSSDPGIPEGNGPSGTSFRESRIILVQNFSEDPLTAIWHERARFYGWGSSGTFPLLRGGVPYAIMGVYHPDPEAFDPEIVSLLDEMVRDISFALDNFDRERMRQEAVSEASKSQERFRAYFDSALIGMVALSPDGHFLEANESFLRMTGYTRSELFARQWEEIKDPEDRYAAREDYDRVMRGEIDFYRKDKRLLRSDGQIIYGHTAVRAVRKSTGEVDYFVINIEDVTEKKKSQEMIWRQANFDLLTGLPNRFMFLDRLKEEIKKSHRGDVSLALLFIDLDRFKEVNDTLGHQTGDKLLIEAASRISSCIRESDTVSRFGGDEFTVILSHVHAADHIEEVAQSILDRLSFPFVLGEDEESVFISASIGITVYPADGSDADKLLQNADQSMYVAKNSGRNRFAYFTSALQEKALRRLVLLNELRNALALSEFGLYFQPIMDLKTGKIVKAEALLRWHHPKLGMICPGEFIAITEETGLIVEIGDFVFREAARWVKHWAKISPEGFQVSVNMSTVQFQSKSPFMAEWFAYIDSLSLPGKSLTIEITESLLLDIEKSVTEKLKAFAGKGIQISIDDFGTGYSSLSYLLKFHIDYLKIDQSFVKSLDTRNGNLAMAEAIVIMGHKMGLAVIAEGVETPGQRDLLASIGCDFGQGFFFAHPLSPSEFEDFLGRFS</sequence>
<reference evidence="5 6" key="1">
    <citation type="journal article" date="2012" name="J. Bacteriol.">
        <title>Complete Genome Sequence of Leptospirillum ferrooxidans Strain C2-3, Isolated from a Fresh Volcanic Ash Deposit on the Island of Miyake, Japan.</title>
        <authorList>
            <person name="Fujimura R."/>
            <person name="Sato Y."/>
            <person name="Nishizawa T."/>
            <person name="Oshima K."/>
            <person name="Kim S.-W."/>
            <person name="Hattori M."/>
            <person name="Kamijo T."/>
            <person name="Ohta H."/>
        </authorList>
    </citation>
    <scope>NUCLEOTIDE SEQUENCE [LARGE SCALE GENOMIC DNA]</scope>
    <source>
        <strain evidence="5 6">C2-3</strain>
    </source>
</reference>
<dbReference type="InterPro" id="IPR029016">
    <property type="entry name" value="GAF-like_dom_sf"/>
</dbReference>
<reference evidence="6" key="2">
    <citation type="submission" date="2012-03" db="EMBL/GenBank/DDBJ databases">
        <title>The complete genome sequence of the pioneer microbe on fresh volcanic deposit, Leptospirillum ferrooxidans strain C2-3.</title>
        <authorList>
            <person name="Fujimura R."/>
            <person name="Sato Y."/>
            <person name="Nishizawa T."/>
            <person name="Nanba K."/>
            <person name="Oshima K."/>
            <person name="Hattori M."/>
            <person name="Kamijo T."/>
            <person name="Ohta H."/>
        </authorList>
    </citation>
    <scope>NUCLEOTIDE SEQUENCE [LARGE SCALE GENOMIC DNA]</scope>
    <source>
        <strain evidence="6">C2-3</strain>
    </source>
</reference>
<dbReference type="PANTHER" id="PTHR44757">
    <property type="entry name" value="DIGUANYLATE CYCLASE DGCP"/>
    <property type="match status" value="1"/>
</dbReference>
<dbReference type="InterPro" id="IPR052155">
    <property type="entry name" value="Biofilm_reg_signaling"/>
</dbReference>
<evidence type="ECO:0000259" key="4">
    <source>
        <dbReference type="PROSITE" id="PS50887"/>
    </source>
</evidence>
<protein>
    <submittedName>
        <fullName evidence="5">Putative diguanylate cyclase/phosphodiesterase with PAS/PAC and GAF sensor(S)</fullName>
    </submittedName>
</protein>
<proteinExistence type="predicted"/>
<dbReference type="Pfam" id="PF13426">
    <property type="entry name" value="PAS_9"/>
    <property type="match status" value="2"/>
</dbReference>
<dbReference type="SMART" id="SM00052">
    <property type="entry name" value="EAL"/>
    <property type="match status" value="1"/>
</dbReference>
<keyword evidence="6" id="KW-1185">Reference proteome</keyword>
<dbReference type="EMBL" id="AP012342">
    <property type="protein sequence ID" value="BAM07989.1"/>
    <property type="molecule type" value="Genomic_DNA"/>
</dbReference>
<dbReference type="PATRIC" id="fig|1162668.3.peg.2755"/>
<organism evidence="5 6">
    <name type="scientific">Leptospirillum ferrooxidans (strain C2-3)</name>
    <dbReference type="NCBI Taxonomy" id="1162668"/>
    <lineage>
        <taxon>Bacteria</taxon>
        <taxon>Pseudomonadati</taxon>
        <taxon>Nitrospirota</taxon>
        <taxon>Nitrospiria</taxon>
        <taxon>Nitrospirales</taxon>
        <taxon>Nitrospiraceae</taxon>
        <taxon>Leptospirillum</taxon>
    </lineage>
</organism>
<dbReference type="PROSITE" id="PS50112">
    <property type="entry name" value="PAS"/>
    <property type="match status" value="2"/>
</dbReference>
<dbReference type="PROSITE" id="PS50887">
    <property type="entry name" value="GGDEF"/>
    <property type="match status" value="1"/>
</dbReference>
<dbReference type="SUPFAM" id="SSF55073">
    <property type="entry name" value="Nucleotide cyclase"/>
    <property type="match status" value="1"/>
</dbReference>
<dbReference type="CDD" id="cd00130">
    <property type="entry name" value="PAS"/>
    <property type="match status" value="2"/>
</dbReference>
<dbReference type="SUPFAM" id="SSF55781">
    <property type="entry name" value="GAF domain-like"/>
    <property type="match status" value="1"/>
</dbReference>
<dbReference type="AlphaFoldDB" id="I0IRU0"/>
<dbReference type="InterPro" id="IPR001633">
    <property type="entry name" value="EAL_dom"/>
</dbReference>
<dbReference type="Pfam" id="PF00563">
    <property type="entry name" value="EAL"/>
    <property type="match status" value="1"/>
</dbReference>
<dbReference type="InterPro" id="IPR000160">
    <property type="entry name" value="GGDEF_dom"/>
</dbReference>
<evidence type="ECO:0000259" key="1">
    <source>
        <dbReference type="PROSITE" id="PS50112"/>
    </source>
</evidence>
<gene>
    <name evidence="5" type="ordered locus">LFE_2317</name>
</gene>
<dbReference type="SMART" id="SM00091">
    <property type="entry name" value="PAS"/>
    <property type="match status" value="2"/>
</dbReference>
<dbReference type="CDD" id="cd01948">
    <property type="entry name" value="EAL"/>
    <property type="match status" value="1"/>
</dbReference>
<dbReference type="HOGENOM" id="CLU_000445_70_34_0"/>
<dbReference type="InterPro" id="IPR001610">
    <property type="entry name" value="PAC"/>
</dbReference>
<dbReference type="Pfam" id="PF00990">
    <property type="entry name" value="GGDEF"/>
    <property type="match status" value="1"/>
</dbReference>
<dbReference type="PROSITE" id="PS50883">
    <property type="entry name" value="EAL"/>
    <property type="match status" value="1"/>
</dbReference>
<dbReference type="STRING" id="1162668.LFE_2317"/>
<dbReference type="PROSITE" id="PS50113">
    <property type="entry name" value="PAC"/>
    <property type="match status" value="1"/>
</dbReference>
<evidence type="ECO:0000313" key="6">
    <source>
        <dbReference type="Proteomes" id="UP000007382"/>
    </source>
</evidence>
<feature type="domain" description="PAS" evidence="1">
    <location>
        <begin position="309"/>
        <end position="379"/>
    </location>
</feature>
<feature type="domain" description="EAL" evidence="3">
    <location>
        <begin position="611"/>
        <end position="866"/>
    </location>
</feature>
<dbReference type="GO" id="GO:0003824">
    <property type="term" value="F:catalytic activity"/>
    <property type="evidence" value="ECO:0007669"/>
    <property type="project" value="UniProtKB-ARBA"/>
</dbReference>
<dbReference type="OrthoDB" id="9759607at2"/>
<dbReference type="SUPFAM" id="SSF55785">
    <property type="entry name" value="PYP-like sensor domain (PAS domain)"/>
    <property type="match status" value="2"/>
</dbReference>
<dbReference type="InterPro" id="IPR000014">
    <property type="entry name" value="PAS"/>
</dbReference>
<dbReference type="PANTHER" id="PTHR44757:SF2">
    <property type="entry name" value="BIOFILM ARCHITECTURE MAINTENANCE PROTEIN MBAA"/>
    <property type="match status" value="1"/>
</dbReference>
<evidence type="ECO:0000313" key="5">
    <source>
        <dbReference type="EMBL" id="BAM07989.1"/>
    </source>
</evidence>
<feature type="domain" description="PAS" evidence="1">
    <location>
        <begin position="4"/>
        <end position="48"/>
    </location>
</feature>
<dbReference type="InterPro" id="IPR000700">
    <property type="entry name" value="PAS-assoc_C"/>
</dbReference>
<dbReference type="Gene3D" id="3.30.70.270">
    <property type="match status" value="1"/>
</dbReference>
<name>I0IRU0_LEPFC</name>
<dbReference type="FunFam" id="3.30.70.270:FF:000001">
    <property type="entry name" value="Diguanylate cyclase domain protein"/>
    <property type="match status" value="1"/>
</dbReference>
<dbReference type="SUPFAM" id="SSF141868">
    <property type="entry name" value="EAL domain-like"/>
    <property type="match status" value="1"/>
</dbReference>